<dbReference type="InterPro" id="IPR012677">
    <property type="entry name" value="Nucleotide-bd_a/b_plait_sf"/>
</dbReference>
<evidence type="ECO:0000256" key="5">
    <source>
        <dbReference type="HAMAP-Rule" id="MF_03001"/>
    </source>
</evidence>
<dbReference type="InterPro" id="IPR013979">
    <property type="entry name" value="TIF_beta_prop-like"/>
</dbReference>
<evidence type="ECO:0000256" key="2">
    <source>
        <dbReference type="ARBA" id="ARBA00022540"/>
    </source>
</evidence>
<dbReference type="Pfam" id="PF08662">
    <property type="entry name" value="eIF2A"/>
    <property type="match status" value="1"/>
</dbReference>
<keyword evidence="4 5" id="KW-0648">Protein biosynthesis</keyword>
<sequence length="707" mass="79946">MVTGRRPFGPFSIMAPSLAKKLEVLRAEAADLAEYMSDDEGETFDVSSLKAEEDAFTHDFSTCIVVDKAPVVTKAKYDKLLAMFNRLVAQIGPVVAIDMPYLPAKAGADAETAGCLFIEFETEADAKKAITTLHNFALDKRHTLQVCMYADMQKYANVPDAYTPPTKPSFTPRQNLNTWLADPSGRDMFVLRYGTETELYWSDQGRPTLEYAGEREKSSGKQWCSQYVKWSPAGTYLTTFHPQGIALWGGDSWDKVARFAHKHVNTAVFSPQENYLITANGVEGENSIMVWDIASGKLLRAFSMGGNPNVLDTPFKWSADDKYVARRNKDAITIYELPSMKLLEKKSLKADGVEDFFWCPAGNATLAYWAPEAGNTPARVSLVEIPSRREIRQKNLFNVSECQLQWHPSGQFLSVKVTRHSKSKKTLFTNFEIFRAGEALVPVEMLEIKETIRAFAWEPKGSRFAVIHGETATRLSVSFYDCNGGKKNNEVTLLFTLAEKTCNALFWSPYGNNIVLAGLGEMNGIMEFYDVDEKQSLSIQEHFKFTHLEWDPSGRVVTTAVCQPINNFNAKYTMDNGYNLWSFQGKLLEEKRKDMFHQFIWRPRPKSLLSDKEYKHVLKNLEKYRKKFNDLDKQREKERIAAEIAAKQALVDSFRSRLASRQAAAAARRAAYIALADGYDSQDDAEFIVQTTTRDEIVSQTEEVVTK</sequence>
<dbReference type="PANTHER" id="PTHR14068">
    <property type="entry name" value="EUKARYOTIC TRANSLATION INITIATION FACTOR 3 EIF3 -RELATED"/>
    <property type="match status" value="1"/>
</dbReference>
<dbReference type="RefSeq" id="XP_012193628.1">
    <property type="nucleotide sequence ID" value="XM_012338238.1"/>
</dbReference>
<dbReference type="SUPFAM" id="SSF54928">
    <property type="entry name" value="RNA-binding domain, RBD"/>
    <property type="match status" value="1"/>
</dbReference>
<dbReference type="GO" id="GO:0003743">
    <property type="term" value="F:translation initiation factor activity"/>
    <property type="evidence" value="ECO:0007669"/>
    <property type="project" value="UniProtKB-UniRule"/>
</dbReference>
<dbReference type="GO" id="GO:0001732">
    <property type="term" value="P:formation of cytoplasmic translation initiation complex"/>
    <property type="evidence" value="ECO:0007669"/>
    <property type="project" value="UniProtKB-UniRule"/>
</dbReference>
<feature type="domain" description="RRM" evidence="8">
    <location>
        <begin position="62"/>
        <end position="151"/>
    </location>
</feature>
<dbReference type="AlphaFoldDB" id="A0A067CXR8"/>
<proteinExistence type="inferred from homology"/>
<organism evidence="9 10">
    <name type="scientific">Saprolegnia parasitica (strain CBS 223.65)</name>
    <dbReference type="NCBI Taxonomy" id="695850"/>
    <lineage>
        <taxon>Eukaryota</taxon>
        <taxon>Sar</taxon>
        <taxon>Stramenopiles</taxon>
        <taxon>Oomycota</taxon>
        <taxon>Saprolegniomycetes</taxon>
        <taxon>Saprolegniales</taxon>
        <taxon>Saprolegniaceae</taxon>
        <taxon>Saprolegnia</taxon>
    </lineage>
</organism>
<accession>A0A067CXR8</accession>
<comment type="function">
    <text evidence="6">Component of the eukaryotic translation initiation factor 3 (eIF-3) complex, which is involved in protein synthesis and, together with other initiation factors, stimulates binding of mRNA and methionyl-tRNAi to the 40S ribosome.</text>
</comment>
<protein>
    <recommendedName>
        <fullName evidence="5 6">Eukaryotic translation initiation factor 3 subunit B</fullName>
        <shortName evidence="5 6">eIF3b</shortName>
    </recommendedName>
    <alternativeName>
        <fullName evidence="5">Eukaryotic translation initiation factor 3 subunit 9</fullName>
    </alternativeName>
</protein>
<dbReference type="HAMAP" id="MF_03001">
    <property type="entry name" value="eIF3b"/>
    <property type="match status" value="1"/>
</dbReference>
<comment type="similarity">
    <text evidence="5 6">Belongs to the eIF-3 subunit B family.</text>
</comment>
<feature type="coiled-coil region" evidence="7">
    <location>
        <begin position="614"/>
        <end position="641"/>
    </location>
</feature>
<evidence type="ECO:0000256" key="7">
    <source>
        <dbReference type="SAM" id="Coils"/>
    </source>
</evidence>
<dbReference type="InterPro" id="IPR035979">
    <property type="entry name" value="RBD_domain_sf"/>
</dbReference>
<dbReference type="SUPFAM" id="SSF69322">
    <property type="entry name" value="Tricorn protease domain 2"/>
    <property type="match status" value="1"/>
</dbReference>
<dbReference type="GO" id="GO:0005852">
    <property type="term" value="C:eukaryotic translation initiation factor 3 complex"/>
    <property type="evidence" value="ECO:0007669"/>
    <property type="project" value="UniProtKB-UniRule"/>
</dbReference>
<dbReference type="GeneID" id="24122783"/>
<name>A0A067CXR8_SAPPC</name>
<keyword evidence="3 5" id="KW-0694">RNA-binding</keyword>
<evidence type="ECO:0000259" key="8">
    <source>
        <dbReference type="PROSITE" id="PS50102"/>
    </source>
</evidence>
<evidence type="ECO:0000313" key="10">
    <source>
        <dbReference type="Proteomes" id="UP000030745"/>
    </source>
</evidence>
<keyword evidence="10" id="KW-1185">Reference proteome</keyword>
<evidence type="ECO:0000256" key="1">
    <source>
        <dbReference type="ARBA" id="ARBA00022490"/>
    </source>
</evidence>
<comment type="subunit">
    <text evidence="5 6">Component of the eukaryotic translation initiation factor 3 (eIF-3) complex.</text>
</comment>
<dbReference type="Proteomes" id="UP000030745">
    <property type="component" value="Unassembled WGS sequence"/>
</dbReference>
<dbReference type="OMA" id="LWGGPQF"/>
<dbReference type="Pfam" id="PF00400">
    <property type="entry name" value="WD40"/>
    <property type="match status" value="1"/>
</dbReference>
<dbReference type="KEGG" id="spar:SPRG_00125"/>
<reference evidence="9 10" key="1">
    <citation type="journal article" date="2013" name="PLoS Genet.">
        <title>Distinctive expansion of potential virulence genes in the genome of the oomycete fish pathogen Saprolegnia parasitica.</title>
        <authorList>
            <person name="Jiang R.H."/>
            <person name="de Bruijn I."/>
            <person name="Haas B.J."/>
            <person name="Belmonte R."/>
            <person name="Lobach L."/>
            <person name="Christie J."/>
            <person name="van den Ackerveken G."/>
            <person name="Bottin A."/>
            <person name="Bulone V."/>
            <person name="Diaz-Moreno S.M."/>
            <person name="Dumas B."/>
            <person name="Fan L."/>
            <person name="Gaulin E."/>
            <person name="Govers F."/>
            <person name="Grenville-Briggs L.J."/>
            <person name="Horner N.R."/>
            <person name="Levin J.Z."/>
            <person name="Mammella M."/>
            <person name="Meijer H.J."/>
            <person name="Morris P."/>
            <person name="Nusbaum C."/>
            <person name="Oome S."/>
            <person name="Phillips A.J."/>
            <person name="van Rooyen D."/>
            <person name="Rzeszutek E."/>
            <person name="Saraiva M."/>
            <person name="Secombes C.J."/>
            <person name="Seidl M.F."/>
            <person name="Snel B."/>
            <person name="Stassen J.H."/>
            <person name="Sykes S."/>
            <person name="Tripathy S."/>
            <person name="van den Berg H."/>
            <person name="Vega-Arreguin J.C."/>
            <person name="Wawra S."/>
            <person name="Young S.K."/>
            <person name="Zeng Q."/>
            <person name="Dieguez-Uribeondo J."/>
            <person name="Russ C."/>
            <person name="Tyler B.M."/>
            <person name="van West P."/>
        </authorList>
    </citation>
    <scope>NUCLEOTIDE SEQUENCE [LARGE SCALE GENOMIC DNA]</scope>
    <source>
        <strain evidence="9 10">CBS 223.65</strain>
    </source>
</reference>
<dbReference type="InterPro" id="IPR001680">
    <property type="entry name" value="WD40_rpt"/>
</dbReference>
<dbReference type="InterPro" id="IPR000504">
    <property type="entry name" value="RRM_dom"/>
</dbReference>
<evidence type="ECO:0000256" key="6">
    <source>
        <dbReference type="PIRNR" id="PIRNR036424"/>
    </source>
</evidence>
<dbReference type="GO" id="GO:0003723">
    <property type="term" value="F:RNA binding"/>
    <property type="evidence" value="ECO:0007669"/>
    <property type="project" value="UniProtKB-UniRule"/>
</dbReference>
<evidence type="ECO:0000256" key="4">
    <source>
        <dbReference type="ARBA" id="ARBA00022917"/>
    </source>
</evidence>
<dbReference type="Gene3D" id="2.130.10.10">
    <property type="entry name" value="YVTN repeat-like/Quinoprotein amine dehydrogenase"/>
    <property type="match status" value="2"/>
</dbReference>
<dbReference type="PROSITE" id="PS50102">
    <property type="entry name" value="RRM"/>
    <property type="match status" value="1"/>
</dbReference>
<dbReference type="VEuPathDB" id="FungiDB:SPRG_00125"/>
<dbReference type="OrthoDB" id="10250414at2759"/>
<dbReference type="GO" id="GO:0031369">
    <property type="term" value="F:translation initiation factor binding"/>
    <property type="evidence" value="ECO:0007669"/>
    <property type="project" value="InterPro"/>
</dbReference>
<evidence type="ECO:0000313" key="9">
    <source>
        <dbReference type="EMBL" id="KDO35278.1"/>
    </source>
</evidence>
<keyword evidence="2 5" id="KW-0396">Initiation factor</keyword>
<dbReference type="STRING" id="695850.A0A067CXR8"/>
<dbReference type="InterPro" id="IPR015943">
    <property type="entry name" value="WD40/YVTN_repeat-like_dom_sf"/>
</dbReference>
<gene>
    <name evidence="9" type="ORF">SPRG_00125</name>
</gene>
<dbReference type="EMBL" id="KK583189">
    <property type="protein sequence ID" value="KDO35278.1"/>
    <property type="molecule type" value="Genomic_DNA"/>
</dbReference>
<evidence type="ECO:0000256" key="3">
    <source>
        <dbReference type="ARBA" id="ARBA00022884"/>
    </source>
</evidence>
<keyword evidence="7" id="KW-0175">Coiled coil</keyword>
<comment type="subcellular location">
    <subcellularLocation>
        <location evidence="5 6">Cytoplasm</location>
    </subcellularLocation>
</comment>
<dbReference type="PANTHER" id="PTHR14068:SF0">
    <property type="entry name" value="EUKARYOTIC TRANSLATION INITIATION FACTOR 3 SUBUNIT B"/>
    <property type="match status" value="1"/>
</dbReference>
<dbReference type="SMR" id="A0A067CXR8"/>
<dbReference type="InterPro" id="IPR011400">
    <property type="entry name" value="EIF3B"/>
</dbReference>
<dbReference type="GO" id="GO:0033290">
    <property type="term" value="C:eukaryotic 48S preinitiation complex"/>
    <property type="evidence" value="ECO:0007669"/>
    <property type="project" value="UniProtKB-UniRule"/>
</dbReference>
<dbReference type="GO" id="GO:0016282">
    <property type="term" value="C:eukaryotic 43S preinitiation complex"/>
    <property type="evidence" value="ECO:0007669"/>
    <property type="project" value="UniProtKB-UniRule"/>
</dbReference>
<comment type="function">
    <text evidence="5">RNA-binding component of the eukaryotic translation initiation factor 3 (eIF-3) complex, which is involved in protein synthesis of a specialized repertoire of mRNAs and, together with other initiation factors, stimulates binding of mRNA and methionyl-tRNAi to the 40S ribosome. The eIF-3 complex specifically targets and initiates translation of a subset of mRNAs involved in cell proliferation.</text>
</comment>
<dbReference type="Gene3D" id="3.30.70.330">
    <property type="match status" value="1"/>
</dbReference>
<dbReference type="PIRSF" id="PIRSF036424">
    <property type="entry name" value="eIF3b"/>
    <property type="match status" value="1"/>
</dbReference>
<keyword evidence="1 5" id="KW-0963">Cytoplasm</keyword>